<dbReference type="InterPro" id="IPR005467">
    <property type="entry name" value="His_kinase_dom"/>
</dbReference>
<dbReference type="InterPro" id="IPR003661">
    <property type="entry name" value="HisK_dim/P_dom"/>
</dbReference>
<dbReference type="Gene3D" id="1.10.287.130">
    <property type="match status" value="1"/>
</dbReference>
<dbReference type="Proteomes" id="UP000478546">
    <property type="component" value="Unassembled WGS sequence"/>
</dbReference>
<keyword evidence="5" id="KW-0418">Kinase</keyword>
<dbReference type="PRINTS" id="PR00344">
    <property type="entry name" value="BCTRLSENSOR"/>
</dbReference>
<feature type="domain" description="PAS" evidence="7">
    <location>
        <begin position="532"/>
        <end position="604"/>
    </location>
</feature>
<dbReference type="InterPro" id="IPR001610">
    <property type="entry name" value="PAC"/>
</dbReference>
<evidence type="ECO:0000256" key="4">
    <source>
        <dbReference type="ARBA" id="ARBA00022679"/>
    </source>
</evidence>
<feature type="domain" description="PAC" evidence="8">
    <location>
        <begin position="608"/>
        <end position="660"/>
    </location>
</feature>
<dbReference type="InterPro" id="IPR000014">
    <property type="entry name" value="PAS"/>
</dbReference>
<evidence type="ECO:0000313" key="9">
    <source>
        <dbReference type="EMBL" id="NDK57173.1"/>
    </source>
</evidence>
<feature type="domain" description="PAC" evidence="8">
    <location>
        <begin position="475"/>
        <end position="531"/>
    </location>
</feature>
<accession>A0A6B2H468</accession>
<evidence type="ECO:0000256" key="5">
    <source>
        <dbReference type="ARBA" id="ARBA00022777"/>
    </source>
</evidence>
<keyword evidence="10" id="KW-1185">Reference proteome</keyword>
<feature type="domain" description="PAS" evidence="7">
    <location>
        <begin position="917"/>
        <end position="988"/>
    </location>
</feature>
<dbReference type="Gene3D" id="3.30.450.20">
    <property type="entry name" value="PAS domain"/>
    <property type="match status" value="9"/>
</dbReference>
<feature type="domain" description="PAS" evidence="7">
    <location>
        <begin position="790"/>
        <end position="860"/>
    </location>
</feature>
<name>A0A6B2H468_9BACT</name>
<dbReference type="SMART" id="SM00086">
    <property type="entry name" value="PAC"/>
    <property type="match status" value="8"/>
</dbReference>
<feature type="domain" description="PAC" evidence="8">
    <location>
        <begin position="737"/>
        <end position="789"/>
    </location>
</feature>
<evidence type="ECO:0000256" key="3">
    <source>
        <dbReference type="ARBA" id="ARBA00022553"/>
    </source>
</evidence>
<keyword evidence="4" id="KW-0808">Transferase</keyword>
<dbReference type="PANTHER" id="PTHR43304">
    <property type="entry name" value="PHYTOCHROME-LIKE PROTEIN CPH1"/>
    <property type="match status" value="1"/>
</dbReference>
<feature type="domain" description="PAS" evidence="7">
    <location>
        <begin position="148"/>
        <end position="220"/>
    </location>
</feature>
<dbReference type="PROSITE" id="PS50113">
    <property type="entry name" value="PAC"/>
    <property type="match status" value="8"/>
</dbReference>
<feature type="domain" description="PAS" evidence="7">
    <location>
        <begin position="1044"/>
        <end position="1115"/>
    </location>
</feature>
<feature type="domain" description="PAC" evidence="8">
    <location>
        <begin position="348"/>
        <end position="401"/>
    </location>
</feature>
<dbReference type="EC" id="2.7.13.3" evidence="2"/>
<dbReference type="InterPro" id="IPR036890">
    <property type="entry name" value="HATPase_C_sf"/>
</dbReference>
<dbReference type="InterPro" id="IPR013655">
    <property type="entry name" value="PAS_fold_3"/>
</dbReference>
<evidence type="ECO:0000259" key="7">
    <source>
        <dbReference type="PROSITE" id="PS50112"/>
    </source>
</evidence>
<organism evidence="9 10">
    <name type="scientific">Pontibacter fetidus</name>
    <dbReference type="NCBI Taxonomy" id="2700082"/>
    <lineage>
        <taxon>Bacteria</taxon>
        <taxon>Pseudomonadati</taxon>
        <taxon>Bacteroidota</taxon>
        <taxon>Cytophagia</taxon>
        <taxon>Cytophagales</taxon>
        <taxon>Hymenobacteraceae</taxon>
        <taxon>Pontibacter</taxon>
    </lineage>
</organism>
<evidence type="ECO:0000259" key="6">
    <source>
        <dbReference type="PROSITE" id="PS50109"/>
    </source>
</evidence>
<evidence type="ECO:0000256" key="1">
    <source>
        <dbReference type="ARBA" id="ARBA00000085"/>
    </source>
</evidence>
<dbReference type="NCBIfam" id="TIGR00229">
    <property type="entry name" value="sensory_box"/>
    <property type="match status" value="7"/>
</dbReference>
<gene>
    <name evidence="9" type="ORF">GWO68_14710</name>
</gene>
<evidence type="ECO:0000313" key="10">
    <source>
        <dbReference type="Proteomes" id="UP000478546"/>
    </source>
</evidence>
<dbReference type="SUPFAM" id="SSF55785">
    <property type="entry name" value="PYP-like sensor domain (PAS domain)"/>
    <property type="match status" value="8"/>
</dbReference>
<feature type="domain" description="PAC" evidence="8">
    <location>
        <begin position="1118"/>
        <end position="1171"/>
    </location>
</feature>
<dbReference type="InterPro" id="IPR004358">
    <property type="entry name" value="Sig_transdc_His_kin-like_C"/>
</dbReference>
<dbReference type="RefSeq" id="WP_162347235.1">
    <property type="nucleotide sequence ID" value="NZ_JAAEAA010000021.1"/>
</dbReference>
<dbReference type="SMART" id="SM00091">
    <property type="entry name" value="PAS"/>
    <property type="match status" value="8"/>
</dbReference>
<feature type="domain" description="PAS" evidence="7">
    <location>
        <begin position="661"/>
        <end position="733"/>
    </location>
</feature>
<dbReference type="Pfam" id="PF02518">
    <property type="entry name" value="HATPase_c"/>
    <property type="match status" value="1"/>
</dbReference>
<keyword evidence="3" id="KW-0597">Phosphoprotein</keyword>
<feature type="domain" description="PAC" evidence="8">
    <location>
        <begin position="990"/>
        <end position="1043"/>
    </location>
</feature>
<dbReference type="InterPro" id="IPR036097">
    <property type="entry name" value="HisK_dim/P_sf"/>
</dbReference>
<feature type="domain" description="Histidine kinase" evidence="6">
    <location>
        <begin position="1189"/>
        <end position="1404"/>
    </location>
</feature>
<sequence>MSAQQLIATPDLGPIFRMLPGLYVALTPELTILETTDAYLKAHLTSRSTLLGQPLLQSYAEMSALHCAPPVHALEESLQHVVLYKQTHHIPEFCYSMKLPKALGGGIKEYYWSITNTPVFNAEGNLLYILHEVQELPERKDYTGSHHKPEHISLITNAVKSVSWEYDLLHNKMYWGTGLQEILGYTPEEMGPGGESWDERVHPEDFESVQASIEQANTSGSKIWTGEYRFRKADGTYIPVLDQGYIIYHTDGRPIRTLGSIIDLSENHKEEEELKESDARYRHLLEVLPHMAWLSDAKGRVLYFNKNWYTYTGMPTSQTEGWTSVIHPEDTAMLLTEWHNTRAEGVPYEIEYRLLNHHDKNYRWFLERGVPIYDKEGKLQLWVGTLTDIEEQKQVMERIREKDLQLENILNHSPVHFCLLKGPEHICEYITPGVSLLFGNRKYLDRPARDVWPELQETPFFTILDEVYSSGKKVQTIEYKLTVDLRRNGELSDIYLNLEYRPLTNSTGTEGILVSAIDVTELVKTKQQMAQSQHSIQLLSKATRSVTWEQDVRSKKLTWSKTYKELFGYSDADLETDSGTWDKNVHPEDYNNIRISINAAIAKGRKTWAGEYRYRKADGSYASVLDHGYIMYDEAGNPERMLGSIVDLTRQKQHDLELLYNSERFKRIAMASSDVIWDWNLQDDSLWWSDGYSTLFGFEEQRAELQIDSWTNYIHPEDLQWIKKSIQKAIESSAKTWEAEYRFRCADGSYKLILDKGHFIHDAYGKAIRMFGCMVDVTEKRAIEKQLQESNDRTLKIMELLPLMTWTATPEGLVNYFSQRWYDYTGSTPQEMENNGWKDLIHPDDLEITSNLWEHAIATGSKFEAENRWKFAADGTYRWFLARAVPIHDDEGNITMWVGSHTDIEEQKRFMLDLEESNNKFRYLTESSPQIVWSANPNGNIDFTSKQWNEYTQMTIEESLGYGWEPAIHPDDLQPLLENWTHSIVTGDLFYVEVRVRNVKTDTYQWFIIKAQPLRNEDGEIVKWYGVGININDMKVLQEQLQESEQQFRFLTESIPQMVWTATADGATDYFNKRWIAYTGLSLKESTGPESWLKALHPDDLQMAFERWQYSVQTGAYYEIEYRIRNGREGSYRWFLGQGIPMHDAQGNIVRWFGTCTDIEDHKKAEEELVEKNLELERINQDLDSFVYTASHDLKLPIVNMAGIFNELTLSTEFKDPDAQQLIGMFNKSLEQIYVTINDLAEVVKVQKSHTRTHELVSLQYLTEKVTLSIQDTLQATGATITTNFEEVPLLAFGKANLKSILYNLISNGIKYRKQDQKPEIHLSTTRKGDYVELKVQDNGIGIDMNKHQNKLFQMFKRFHNHVSGSGLGLYIVNRLLTNSGGYINIESTINEGTTFYLYFKQKQA</sequence>
<feature type="domain" description="PAS" evidence="7">
    <location>
        <begin position="277"/>
        <end position="321"/>
    </location>
</feature>
<dbReference type="SUPFAM" id="SSF47384">
    <property type="entry name" value="Homodimeric domain of signal transducing histidine kinase"/>
    <property type="match status" value="1"/>
</dbReference>
<evidence type="ECO:0000259" key="8">
    <source>
        <dbReference type="PROSITE" id="PS50113"/>
    </source>
</evidence>
<dbReference type="CDD" id="cd00130">
    <property type="entry name" value="PAS"/>
    <property type="match status" value="7"/>
</dbReference>
<dbReference type="FunFam" id="3.30.450.20:FF:000099">
    <property type="entry name" value="Sensory box sensor histidine kinase"/>
    <property type="match status" value="4"/>
</dbReference>
<dbReference type="EMBL" id="JAAEAA010000021">
    <property type="protein sequence ID" value="NDK57173.1"/>
    <property type="molecule type" value="Genomic_DNA"/>
</dbReference>
<dbReference type="InterPro" id="IPR000700">
    <property type="entry name" value="PAS-assoc_C"/>
</dbReference>
<evidence type="ECO:0000256" key="2">
    <source>
        <dbReference type="ARBA" id="ARBA00012438"/>
    </source>
</evidence>
<dbReference type="InterPro" id="IPR003594">
    <property type="entry name" value="HATPase_dom"/>
</dbReference>
<dbReference type="Pfam" id="PF08447">
    <property type="entry name" value="PAS_3"/>
    <property type="match status" value="7"/>
</dbReference>
<dbReference type="SUPFAM" id="SSF55874">
    <property type="entry name" value="ATPase domain of HSP90 chaperone/DNA topoisomerase II/histidine kinase"/>
    <property type="match status" value="1"/>
</dbReference>
<dbReference type="PANTHER" id="PTHR43304:SF1">
    <property type="entry name" value="PAC DOMAIN-CONTAINING PROTEIN"/>
    <property type="match status" value="1"/>
</dbReference>
<feature type="domain" description="PAC" evidence="8">
    <location>
        <begin position="863"/>
        <end position="916"/>
    </location>
</feature>
<dbReference type="PROSITE" id="PS50112">
    <property type="entry name" value="PAS"/>
    <property type="match status" value="7"/>
</dbReference>
<reference evidence="9 10" key="1">
    <citation type="submission" date="2020-01" db="EMBL/GenBank/DDBJ databases">
        <authorList>
            <person name="Kim M.K."/>
        </authorList>
    </citation>
    <scope>NUCLEOTIDE SEQUENCE [LARGE SCALE GENOMIC DNA]</scope>
    <source>
        <strain evidence="9 10">BT213</strain>
    </source>
</reference>
<comment type="catalytic activity">
    <reaction evidence="1">
        <text>ATP + protein L-histidine = ADP + protein N-phospho-L-histidine.</text>
        <dbReference type="EC" id="2.7.13.3"/>
    </reaction>
</comment>
<dbReference type="Gene3D" id="3.30.565.10">
    <property type="entry name" value="Histidine kinase-like ATPase, C-terminal domain"/>
    <property type="match status" value="1"/>
</dbReference>
<dbReference type="InterPro" id="IPR035965">
    <property type="entry name" value="PAS-like_dom_sf"/>
</dbReference>
<dbReference type="CDD" id="cd00082">
    <property type="entry name" value="HisKA"/>
    <property type="match status" value="1"/>
</dbReference>
<comment type="caution">
    <text evidence="9">The sequence shown here is derived from an EMBL/GenBank/DDBJ whole genome shotgun (WGS) entry which is preliminary data.</text>
</comment>
<feature type="domain" description="PAC" evidence="8">
    <location>
        <begin position="224"/>
        <end position="276"/>
    </location>
</feature>
<dbReference type="PROSITE" id="PS50109">
    <property type="entry name" value="HIS_KIN"/>
    <property type="match status" value="1"/>
</dbReference>
<proteinExistence type="predicted"/>
<protein>
    <recommendedName>
        <fullName evidence="2">histidine kinase</fullName>
        <ecNumber evidence="2">2.7.13.3</ecNumber>
    </recommendedName>
</protein>
<dbReference type="SMART" id="SM00387">
    <property type="entry name" value="HATPase_c"/>
    <property type="match status" value="1"/>
</dbReference>
<dbReference type="InterPro" id="IPR052162">
    <property type="entry name" value="Sensor_kinase/Photoreceptor"/>
</dbReference>
<dbReference type="GO" id="GO:0000155">
    <property type="term" value="F:phosphorelay sensor kinase activity"/>
    <property type="evidence" value="ECO:0007669"/>
    <property type="project" value="InterPro"/>
</dbReference>